<feature type="transmembrane region" description="Helical" evidence="1">
    <location>
        <begin position="66"/>
        <end position="86"/>
    </location>
</feature>
<organism evidence="2 3">
    <name type="scientific">Candidatus Nomurabacteria bacterium RIFCSPLOWO2_01_FULL_36_16</name>
    <dbReference type="NCBI Taxonomy" id="1801767"/>
    <lineage>
        <taxon>Bacteria</taxon>
        <taxon>Candidatus Nomuraibacteriota</taxon>
    </lineage>
</organism>
<keyword evidence="1" id="KW-0812">Transmembrane</keyword>
<sequence length="89" mass="10032">MANYVNGNKFSGNGKGAIYNAGKNTKIIGNNFIDQDKGIINVGENMHAESNIFEKSGKTRPGNFWIKWWMVYIVYPLIVGFILLFLSKN</sequence>
<accession>A0A1F6WZZ1</accession>
<evidence type="ECO:0008006" key="4">
    <source>
        <dbReference type="Google" id="ProtNLM"/>
    </source>
</evidence>
<evidence type="ECO:0000313" key="2">
    <source>
        <dbReference type="EMBL" id="OGI87461.1"/>
    </source>
</evidence>
<protein>
    <recommendedName>
        <fullName evidence="4">Right handed beta helix domain-containing protein</fullName>
    </recommendedName>
</protein>
<proteinExistence type="predicted"/>
<evidence type="ECO:0000313" key="3">
    <source>
        <dbReference type="Proteomes" id="UP000177001"/>
    </source>
</evidence>
<keyword evidence="1" id="KW-0472">Membrane</keyword>
<reference evidence="2 3" key="1">
    <citation type="journal article" date="2016" name="Nat. Commun.">
        <title>Thousands of microbial genomes shed light on interconnected biogeochemical processes in an aquifer system.</title>
        <authorList>
            <person name="Anantharaman K."/>
            <person name="Brown C.T."/>
            <person name="Hug L.A."/>
            <person name="Sharon I."/>
            <person name="Castelle C.J."/>
            <person name="Probst A.J."/>
            <person name="Thomas B.C."/>
            <person name="Singh A."/>
            <person name="Wilkins M.J."/>
            <person name="Karaoz U."/>
            <person name="Brodie E.L."/>
            <person name="Williams K.H."/>
            <person name="Hubbard S.S."/>
            <person name="Banfield J.F."/>
        </authorList>
    </citation>
    <scope>NUCLEOTIDE SEQUENCE [LARGE SCALE GENOMIC DNA]</scope>
</reference>
<gene>
    <name evidence="2" type="ORF">A3A91_02155</name>
</gene>
<dbReference type="Proteomes" id="UP000177001">
    <property type="component" value="Unassembled WGS sequence"/>
</dbReference>
<keyword evidence="1" id="KW-1133">Transmembrane helix</keyword>
<dbReference type="AlphaFoldDB" id="A0A1F6WZZ1"/>
<comment type="caution">
    <text evidence="2">The sequence shown here is derived from an EMBL/GenBank/DDBJ whole genome shotgun (WGS) entry which is preliminary data.</text>
</comment>
<name>A0A1F6WZZ1_9BACT</name>
<evidence type="ECO:0000256" key="1">
    <source>
        <dbReference type="SAM" id="Phobius"/>
    </source>
</evidence>
<dbReference type="EMBL" id="MFUR01000002">
    <property type="protein sequence ID" value="OGI87461.1"/>
    <property type="molecule type" value="Genomic_DNA"/>
</dbReference>